<accession>A0ABM1Q7Y6</accession>
<organism evidence="2 3">
    <name type="scientific">Camelina sativa</name>
    <name type="common">False flax</name>
    <name type="synonym">Myagrum sativum</name>
    <dbReference type="NCBI Taxonomy" id="90675"/>
    <lineage>
        <taxon>Eukaryota</taxon>
        <taxon>Viridiplantae</taxon>
        <taxon>Streptophyta</taxon>
        <taxon>Embryophyta</taxon>
        <taxon>Tracheophyta</taxon>
        <taxon>Spermatophyta</taxon>
        <taxon>Magnoliopsida</taxon>
        <taxon>eudicotyledons</taxon>
        <taxon>Gunneridae</taxon>
        <taxon>Pentapetalae</taxon>
        <taxon>rosids</taxon>
        <taxon>malvids</taxon>
        <taxon>Brassicales</taxon>
        <taxon>Brassicaceae</taxon>
        <taxon>Camelineae</taxon>
        <taxon>Camelina</taxon>
    </lineage>
</organism>
<name>A0ABM1Q7Y6_CAMSA</name>
<reference evidence="2" key="1">
    <citation type="journal article" date="2014" name="Nat. Commun.">
        <title>The emerging biofuel crop Camelina sativa retains a highly undifferentiated hexaploid genome structure.</title>
        <authorList>
            <person name="Kagale S."/>
            <person name="Koh C."/>
            <person name="Nixon J."/>
            <person name="Bollina V."/>
            <person name="Clarke W.E."/>
            <person name="Tuteja R."/>
            <person name="Spillane C."/>
            <person name="Robinson S.J."/>
            <person name="Links M.G."/>
            <person name="Clarke C."/>
            <person name="Higgins E.E."/>
            <person name="Huebert T."/>
            <person name="Sharpe A.G."/>
            <person name="Parkin I.A."/>
        </authorList>
    </citation>
    <scope>NUCLEOTIDE SEQUENCE [LARGE SCALE GENOMIC DNA]</scope>
    <source>
        <strain evidence="2">cv. DH55</strain>
    </source>
</reference>
<protein>
    <submittedName>
        <fullName evidence="3">Uncharacterized protein LOC109125547</fullName>
    </submittedName>
</protein>
<proteinExistence type="predicted"/>
<dbReference type="RefSeq" id="XP_019082874.1">
    <property type="nucleotide sequence ID" value="XM_019227329.1"/>
</dbReference>
<feature type="transmembrane region" description="Helical" evidence="1">
    <location>
        <begin position="105"/>
        <end position="127"/>
    </location>
</feature>
<evidence type="ECO:0000313" key="3">
    <source>
        <dbReference type="RefSeq" id="XP_019082874.1"/>
    </source>
</evidence>
<dbReference type="GeneID" id="109125547"/>
<reference evidence="3" key="2">
    <citation type="submission" date="2025-08" db="UniProtKB">
        <authorList>
            <consortium name="RefSeq"/>
        </authorList>
    </citation>
    <scope>IDENTIFICATION</scope>
    <source>
        <tissue evidence="3">Leaf</tissue>
    </source>
</reference>
<keyword evidence="1" id="KW-0812">Transmembrane</keyword>
<dbReference type="Proteomes" id="UP000694864">
    <property type="component" value="Chromosome 7"/>
</dbReference>
<keyword evidence="1" id="KW-0472">Membrane</keyword>
<keyword evidence="1" id="KW-1133">Transmembrane helix</keyword>
<evidence type="ECO:0000256" key="1">
    <source>
        <dbReference type="SAM" id="Phobius"/>
    </source>
</evidence>
<gene>
    <name evidence="3" type="primary">LOC109125547</name>
</gene>
<sequence length="310" mass="36187">MIWFSVLESRRDGLSCALVEFGDWGWIENPSLIRSGFARALRDSISRKEGLFGSDHRWLISVDLMTDIIWLERSLIEWSLVVLSSCRDFHIFPFVISIECIKVRISWYGIYGICLCFFPWFFGLRLFQDMVLVFLGFRLVGYGMLESGRFCVSLYVWWLVPEVFIRWIGLSLQSQFQRITYIFFRELFVFQRGVGFDFVCSSRLLVFRLLHWWLTMAQISLNKGKAPLVRTETVKIANSVLAQRIQQFSLILIGRLINPSVQRMEFLVANLPKISKMEDKVVGADLGQGLFQFNFDVEEDLQSVLMNVSF</sequence>
<evidence type="ECO:0000313" key="2">
    <source>
        <dbReference type="Proteomes" id="UP000694864"/>
    </source>
</evidence>
<keyword evidence="2" id="KW-1185">Reference proteome</keyword>